<feature type="binding site" evidence="7">
    <location>
        <position position="40"/>
    </location>
    <ligand>
        <name>Zn(2+)</name>
        <dbReference type="ChEBI" id="CHEBI:29105"/>
    </ligand>
</feature>
<dbReference type="EMBL" id="DF968181">
    <property type="protein sequence ID" value="GAP40669.1"/>
    <property type="molecule type" value="Genomic_DNA"/>
</dbReference>
<evidence type="ECO:0000256" key="7">
    <source>
        <dbReference type="HAMAP-Rule" id="MF_00501"/>
    </source>
</evidence>
<feature type="binding site" evidence="7">
    <location>
        <position position="37"/>
    </location>
    <ligand>
        <name>Zn(2+)</name>
        <dbReference type="ChEBI" id="CHEBI:29105"/>
    </ligand>
</feature>
<evidence type="ECO:0000256" key="3">
    <source>
        <dbReference type="ARBA" id="ARBA00022884"/>
    </source>
</evidence>
<dbReference type="NCBIfam" id="TIGR00105">
    <property type="entry name" value="L31"/>
    <property type="match status" value="1"/>
</dbReference>
<dbReference type="InterPro" id="IPR034704">
    <property type="entry name" value="Ribosomal_bL28/bL31-like_sf"/>
</dbReference>
<keyword evidence="4 7" id="KW-0689">Ribosomal protein</keyword>
<dbReference type="GO" id="GO:0006412">
    <property type="term" value="P:translation"/>
    <property type="evidence" value="ECO:0007669"/>
    <property type="project" value="UniProtKB-UniRule"/>
</dbReference>
<dbReference type="PRINTS" id="PR01249">
    <property type="entry name" value="RIBOSOMALL31"/>
</dbReference>
<dbReference type="GO" id="GO:0003677">
    <property type="term" value="F:DNA binding"/>
    <property type="evidence" value="ECO:0007669"/>
    <property type="project" value="InterPro"/>
</dbReference>
<evidence type="ECO:0000313" key="9">
    <source>
        <dbReference type="EMBL" id="GAP40669.1"/>
    </source>
</evidence>
<dbReference type="Gene3D" id="1.10.150.20">
    <property type="entry name" value="5' to 3' exonuclease, C-terminal subdomain"/>
    <property type="match status" value="1"/>
</dbReference>
<dbReference type="PROSITE" id="PS01143">
    <property type="entry name" value="RIBOSOMAL_L31"/>
    <property type="match status" value="1"/>
</dbReference>
<evidence type="ECO:0000256" key="1">
    <source>
        <dbReference type="ARBA" id="ARBA00009296"/>
    </source>
</evidence>
<dbReference type="Gene3D" id="4.10.830.30">
    <property type="entry name" value="Ribosomal protein L31"/>
    <property type="match status" value="1"/>
</dbReference>
<evidence type="ECO:0000313" key="10">
    <source>
        <dbReference type="Proteomes" id="UP000053370"/>
    </source>
</evidence>
<dbReference type="RefSeq" id="WP_082174715.1">
    <property type="nucleotide sequence ID" value="NZ_DF968181.1"/>
</dbReference>
<comment type="similarity">
    <text evidence="1 7">Belongs to the bacterial ribosomal protein bL31 family. Type A subfamily.</text>
</comment>
<feature type="domain" description="RNA polymerase alpha subunit C-terminal" evidence="8">
    <location>
        <begin position="79"/>
        <end position="144"/>
    </location>
</feature>
<sequence>MKKNIHPKYYPEAKVICACGNTWTTGSIKAEIRTEVCSACHPFFTGQQSRMLDMEGQVDRFYRRLQARQEFLEDKKNREEAKTSPDRLISELDLGKRPTEILAEAGFVKIADVLAKLSESGDAGLLDIHGFGQKSLIDLKKKLRSLGYEVSVSEE</sequence>
<feature type="binding site" evidence="7">
    <location>
        <position position="19"/>
    </location>
    <ligand>
        <name>Zn(2+)</name>
        <dbReference type="ChEBI" id="CHEBI:29105"/>
    </ligand>
</feature>
<dbReference type="HAMAP" id="MF_00501">
    <property type="entry name" value="Ribosomal_bL31_1"/>
    <property type="match status" value="1"/>
</dbReference>
<dbReference type="STRING" id="1678840.ATC1_13648"/>
<gene>
    <name evidence="7" type="primary">rpmE</name>
    <name evidence="9" type="ORF">ATC1_13648</name>
</gene>
<dbReference type="InterPro" id="IPR042105">
    <property type="entry name" value="Ribosomal_bL31_sf"/>
</dbReference>
<dbReference type="SUPFAM" id="SSF143800">
    <property type="entry name" value="L28p-like"/>
    <property type="match status" value="1"/>
</dbReference>
<dbReference type="PATRIC" id="fig|1678840.3.peg.1981"/>
<dbReference type="PANTHER" id="PTHR33280">
    <property type="entry name" value="50S RIBOSOMAL PROTEIN L31, CHLOROPLASTIC"/>
    <property type="match status" value="1"/>
</dbReference>
<evidence type="ECO:0000256" key="5">
    <source>
        <dbReference type="ARBA" id="ARBA00023274"/>
    </source>
</evidence>
<dbReference type="GO" id="GO:0046872">
    <property type="term" value="F:metal ion binding"/>
    <property type="evidence" value="ECO:0007669"/>
    <property type="project" value="UniProtKB-KW"/>
</dbReference>
<organism evidence="9">
    <name type="scientific">Flexilinea flocculi</name>
    <dbReference type="NCBI Taxonomy" id="1678840"/>
    <lineage>
        <taxon>Bacteria</taxon>
        <taxon>Bacillati</taxon>
        <taxon>Chloroflexota</taxon>
        <taxon>Anaerolineae</taxon>
        <taxon>Anaerolineales</taxon>
        <taxon>Anaerolineaceae</taxon>
        <taxon>Flexilinea</taxon>
    </lineage>
</organism>
<dbReference type="InterPro" id="IPR002150">
    <property type="entry name" value="Ribosomal_bL31"/>
</dbReference>
<keyword evidence="7" id="KW-0862">Zinc</keyword>
<keyword evidence="3 7" id="KW-0694">RNA-binding</keyword>
<protein>
    <recommendedName>
        <fullName evidence="6 7">Large ribosomal subunit protein bL31</fullName>
    </recommendedName>
</protein>
<dbReference type="GO" id="GO:0005840">
    <property type="term" value="C:ribosome"/>
    <property type="evidence" value="ECO:0007669"/>
    <property type="project" value="UniProtKB-KW"/>
</dbReference>
<keyword evidence="10" id="KW-1185">Reference proteome</keyword>
<dbReference type="InterPro" id="IPR011260">
    <property type="entry name" value="RNAP_asu_C"/>
</dbReference>
<comment type="subunit">
    <text evidence="7">Part of the 50S ribosomal subunit.</text>
</comment>
<comment type="function">
    <text evidence="7">Binds the 23S rRNA.</text>
</comment>
<dbReference type="GO" id="GO:0003735">
    <property type="term" value="F:structural constituent of ribosome"/>
    <property type="evidence" value="ECO:0007669"/>
    <property type="project" value="InterPro"/>
</dbReference>
<name>A0A0S7BK01_9CHLR</name>
<keyword evidence="7" id="KW-0479">Metal-binding</keyword>
<dbReference type="Proteomes" id="UP000053370">
    <property type="component" value="Unassembled WGS sequence"/>
</dbReference>
<dbReference type="GO" id="GO:0003899">
    <property type="term" value="F:DNA-directed RNA polymerase activity"/>
    <property type="evidence" value="ECO:0007669"/>
    <property type="project" value="InterPro"/>
</dbReference>
<dbReference type="Pfam" id="PF03118">
    <property type="entry name" value="RNA_pol_A_CTD"/>
    <property type="match status" value="1"/>
</dbReference>
<dbReference type="GO" id="GO:0019843">
    <property type="term" value="F:rRNA binding"/>
    <property type="evidence" value="ECO:0007669"/>
    <property type="project" value="UniProtKB-KW"/>
</dbReference>
<proteinExistence type="inferred from homology"/>
<dbReference type="Pfam" id="PF01197">
    <property type="entry name" value="Ribosomal_L31"/>
    <property type="match status" value="1"/>
</dbReference>
<feature type="binding site" evidence="7">
    <location>
        <position position="17"/>
    </location>
    <ligand>
        <name>Zn(2+)</name>
        <dbReference type="ChEBI" id="CHEBI:29105"/>
    </ligand>
</feature>
<dbReference type="NCBIfam" id="NF000612">
    <property type="entry name" value="PRK00019.1"/>
    <property type="match status" value="1"/>
</dbReference>
<dbReference type="SUPFAM" id="SSF47789">
    <property type="entry name" value="C-terminal domain of RNA polymerase alpha subunit"/>
    <property type="match status" value="1"/>
</dbReference>
<dbReference type="OrthoDB" id="9803251at2"/>
<keyword evidence="5 7" id="KW-0687">Ribonucleoprotein</keyword>
<keyword evidence="2 7" id="KW-0699">rRNA-binding</keyword>
<evidence type="ECO:0000256" key="6">
    <source>
        <dbReference type="ARBA" id="ARBA00035687"/>
    </source>
</evidence>
<dbReference type="InterPro" id="IPR027491">
    <property type="entry name" value="Ribosomal_bL31_A"/>
</dbReference>
<accession>A0A0S7BK01</accession>
<dbReference type="AlphaFoldDB" id="A0A0S7BK01"/>
<evidence type="ECO:0000256" key="4">
    <source>
        <dbReference type="ARBA" id="ARBA00022980"/>
    </source>
</evidence>
<dbReference type="GO" id="GO:1990904">
    <property type="term" value="C:ribonucleoprotein complex"/>
    <property type="evidence" value="ECO:0007669"/>
    <property type="project" value="UniProtKB-KW"/>
</dbReference>
<comment type="cofactor">
    <cofactor evidence="7">
        <name>Zn(2+)</name>
        <dbReference type="ChEBI" id="CHEBI:29105"/>
    </cofactor>
    <text evidence="7">Binds 1 zinc ion per subunit.</text>
</comment>
<evidence type="ECO:0000259" key="8">
    <source>
        <dbReference type="Pfam" id="PF03118"/>
    </source>
</evidence>
<evidence type="ECO:0000256" key="2">
    <source>
        <dbReference type="ARBA" id="ARBA00022730"/>
    </source>
</evidence>
<reference evidence="9" key="1">
    <citation type="journal article" date="2015" name="Genome Announc.">
        <title>Draft Genome Sequence of Anaerolineae Strain TC1, a Novel Isolate from a Methanogenic Wastewater Treatment System.</title>
        <authorList>
            <person name="Matsuura N."/>
            <person name="Tourlousse D.M."/>
            <person name="Sun L."/>
            <person name="Toyonaga M."/>
            <person name="Kuroda K."/>
            <person name="Ohashi A."/>
            <person name="Cruz R."/>
            <person name="Yamaguchi T."/>
            <person name="Sekiguchi Y."/>
        </authorList>
    </citation>
    <scope>NUCLEOTIDE SEQUENCE [LARGE SCALE GENOMIC DNA]</scope>
    <source>
        <strain evidence="9">TC1</strain>
    </source>
</reference>
<dbReference type="GO" id="GO:0006351">
    <property type="term" value="P:DNA-templated transcription"/>
    <property type="evidence" value="ECO:0007669"/>
    <property type="project" value="InterPro"/>
</dbReference>
<dbReference type="PANTHER" id="PTHR33280:SF1">
    <property type="entry name" value="LARGE RIBOSOMAL SUBUNIT PROTEIN BL31C"/>
    <property type="match status" value="1"/>
</dbReference>